<evidence type="ECO:0008006" key="4">
    <source>
        <dbReference type="Google" id="ProtNLM"/>
    </source>
</evidence>
<organism evidence="2 3">
    <name type="scientific">Cadophora malorum</name>
    <dbReference type="NCBI Taxonomy" id="108018"/>
    <lineage>
        <taxon>Eukaryota</taxon>
        <taxon>Fungi</taxon>
        <taxon>Dikarya</taxon>
        <taxon>Ascomycota</taxon>
        <taxon>Pezizomycotina</taxon>
        <taxon>Leotiomycetes</taxon>
        <taxon>Helotiales</taxon>
        <taxon>Ploettnerulaceae</taxon>
        <taxon>Cadophora</taxon>
    </lineage>
</organism>
<dbReference type="AlphaFoldDB" id="A0A8H7W9P8"/>
<name>A0A8H7W9P8_9HELO</name>
<comment type="caution">
    <text evidence="2">The sequence shown here is derived from an EMBL/GenBank/DDBJ whole genome shotgun (WGS) entry which is preliminary data.</text>
</comment>
<feature type="transmembrane region" description="Helical" evidence="1">
    <location>
        <begin position="37"/>
        <end position="58"/>
    </location>
</feature>
<keyword evidence="3" id="KW-1185">Reference proteome</keyword>
<evidence type="ECO:0000313" key="2">
    <source>
        <dbReference type="EMBL" id="KAG4417913.1"/>
    </source>
</evidence>
<dbReference type="OrthoDB" id="3436860at2759"/>
<keyword evidence="1" id="KW-1133">Transmembrane helix</keyword>
<gene>
    <name evidence="2" type="ORF">IFR04_008967</name>
</gene>
<evidence type="ECO:0000313" key="3">
    <source>
        <dbReference type="Proteomes" id="UP000664132"/>
    </source>
</evidence>
<proteinExistence type="predicted"/>
<protein>
    <recommendedName>
        <fullName evidence="4">MARVEL domain-containing protein</fullName>
    </recommendedName>
</protein>
<keyword evidence="1" id="KW-0812">Transmembrane</keyword>
<sequence>MPSLMASIHIVQILLVLGVLGVAVVNRFVIANPPPGRAGMMVFGVAAKSLIIIAYQILSKKYNKWFSLKANMILNCLEIVFWAAVVFMSIQANMQSCNGIHCTLSWIVCVLGGITSAVTGFAAIVSIRMWRAAKAAQREQMNHKEGYEMSV</sequence>
<feature type="transmembrane region" description="Helical" evidence="1">
    <location>
        <begin position="70"/>
        <end position="92"/>
    </location>
</feature>
<reference evidence="2" key="1">
    <citation type="submission" date="2021-02" db="EMBL/GenBank/DDBJ databases">
        <title>Genome sequence Cadophora malorum strain M34.</title>
        <authorList>
            <person name="Stefanovic E."/>
            <person name="Vu D."/>
            <person name="Scully C."/>
            <person name="Dijksterhuis J."/>
            <person name="Roader J."/>
            <person name="Houbraken J."/>
        </authorList>
    </citation>
    <scope>NUCLEOTIDE SEQUENCE</scope>
    <source>
        <strain evidence="2">M34</strain>
    </source>
</reference>
<keyword evidence="1" id="KW-0472">Membrane</keyword>
<dbReference type="EMBL" id="JAFJYH010000142">
    <property type="protein sequence ID" value="KAG4417913.1"/>
    <property type="molecule type" value="Genomic_DNA"/>
</dbReference>
<evidence type="ECO:0000256" key="1">
    <source>
        <dbReference type="SAM" id="Phobius"/>
    </source>
</evidence>
<feature type="transmembrane region" description="Helical" evidence="1">
    <location>
        <begin position="104"/>
        <end position="127"/>
    </location>
</feature>
<accession>A0A8H7W9P8</accession>
<dbReference type="Proteomes" id="UP000664132">
    <property type="component" value="Unassembled WGS sequence"/>
</dbReference>